<dbReference type="InterPro" id="IPR002602">
    <property type="entry name" value="DB"/>
</dbReference>
<dbReference type="Proteomes" id="UP000035681">
    <property type="component" value="Unplaced"/>
</dbReference>
<sequence length="272" mass="30640">MIYKILLFIFALFGKYQISIACAANGICPTPGLCYPYAGYSQPSCGTCHRAYSCGTYGCYRTRARASLNFEPDTLRSRQKPMLRVAENGILRDRAILKNKLKQMRGEDDSSESVISNGNEDLTEMNGNDSMLKYSPTVARLNNPRSLSTPIDPNTAFLSCCMDRKLPDACLEKCNFGRYNKNTLTEMYFKRDLCPIAALSELQFCAARGKDHRACCIRNGVTTTLAGSKCLIFCDQTPGKITPLDMSYVSCFDRFENMKSCFWHDLARFYTK</sequence>
<dbReference type="PANTHER" id="PTHR46705">
    <property type="entry name" value="PROTEIN CBG09805"/>
    <property type="match status" value="1"/>
</dbReference>
<feature type="domain" description="Domain of unknown function DB" evidence="2">
    <location>
        <begin position="160"/>
        <end position="262"/>
    </location>
</feature>
<keyword evidence="1" id="KW-0732">Signal</keyword>
<dbReference type="Pfam" id="PF01682">
    <property type="entry name" value="DB"/>
    <property type="match status" value="1"/>
</dbReference>
<proteinExistence type="predicted"/>
<organism evidence="4">
    <name type="scientific">Strongyloides stercoralis</name>
    <name type="common">Threadworm</name>
    <dbReference type="NCBI Taxonomy" id="6248"/>
    <lineage>
        <taxon>Eukaryota</taxon>
        <taxon>Metazoa</taxon>
        <taxon>Ecdysozoa</taxon>
        <taxon>Nematoda</taxon>
        <taxon>Chromadorea</taxon>
        <taxon>Rhabditida</taxon>
        <taxon>Tylenchina</taxon>
        <taxon>Panagrolaimomorpha</taxon>
        <taxon>Strongyloidoidea</taxon>
        <taxon>Strongyloididae</taxon>
        <taxon>Strongyloides</taxon>
    </lineage>
</organism>
<reference evidence="4" key="1">
    <citation type="submission" date="2015-08" db="UniProtKB">
        <authorList>
            <consortium name="WormBaseParasite"/>
        </authorList>
    </citation>
    <scope>IDENTIFICATION</scope>
</reference>
<name>A0A0K0E3M7_STRER</name>
<evidence type="ECO:0000313" key="3">
    <source>
        <dbReference type="Proteomes" id="UP000035681"/>
    </source>
</evidence>
<keyword evidence="3" id="KW-1185">Reference proteome</keyword>
<evidence type="ECO:0000259" key="2">
    <source>
        <dbReference type="Pfam" id="PF01682"/>
    </source>
</evidence>
<dbReference type="PANTHER" id="PTHR46705:SF6">
    <property type="entry name" value="DOMAIN OF UNKNOWN FUNCTION DB DOMAIN-CONTAINING PROTEIN"/>
    <property type="match status" value="1"/>
</dbReference>
<accession>A0A0K0E3M7</accession>
<protein>
    <submittedName>
        <fullName evidence="4 5">DB domain-containing protein</fullName>
    </submittedName>
</protein>
<dbReference type="AlphaFoldDB" id="A0A0K0E3M7"/>
<evidence type="ECO:0000313" key="5">
    <source>
        <dbReference type="WBParaSite" id="TCONS_00008336.p1"/>
    </source>
</evidence>
<evidence type="ECO:0000256" key="1">
    <source>
        <dbReference type="SAM" id="SignalP"/>
    </source>
</evidence>
<evidence type="ECO:0000313" key="4">
    <source>
        <dbReference type="WBParaSite" id="SSTP_0000409900.1"/>
    </source>
</evidence>
<feature type="chain" id="PRO_5005327392" evidence="1">
    <location>
        <begin position="22"/>
        <end position="272"/>
    </location>
</feature>
<dbReference type="WBParaSite" id="TCONS_00008336.p1">
    <property type="protein sequence ID" value="TCONS_00008336.p1"/>
    <property type="gene ID" value="XLOC_006286"/>
</dbReference>
<feature type="signal peptide" evidence="1">
    <location>
        <begin position="1"/>
        <end position="21"/>
    </location>
</feature>
<dbReference type="WBParaSite" id="SSTP_0000409900.1">
    <property type="protein sequence ID" value="SSTP_0000409900.1"/>
    <property type="gene ID" value="SSTP_0000409900"/>
</dbReference>